<sequence>MSTRALGKRSPLQGTKARKPLHTVSTDLGHYDRSDPFSAINVLRKLLSLLPTKLGGCQYKMTPEEHKLSMHLLMIVEPFVGATPSRRNISRQPTEILDSIAFYVDSKRDLLSLALTCQRMYSIVFPRHFNYRVIKAKVSSIRVWNHLIVHRGLARHVRHLDILDERSLESEIVPSGITTTDTDVESTDDELEIHAKQEKLLISAVGRMHSLQSFRWSCTHSLILIASLWPTLLKFPRLSLVELNDNTMFLPREDQDSDEEGSSNRTKKAPVLREMTTVSIKSIKSSYGITKHPQLLRIAELLASYPNLQNLDIAYTSPRGPGFTRPTADDFYLCGRWKNLTSLTLNNLWCTTQGLDCLATFLSAHDSLETLHFDSTVASIATLATLLPNNTLPRLKELKSSREFANAILSCKSDVPRPVETLKGIKLSGSEWDRTFFANLARAGGKISRVELAGWNEMEDLRKLLECVPKLSWLDVGNRGSFGPILNKAANVYNANEWATMLMLVPEITTFYGVKLFQQVPIVPVNEKEPILCVSDRSKVKKNEETASLLAWKCPKLRRLEHWEDGGSKVIVLFREDGKIKYQVRRIKPENRNNLSTQ</sequence>
<reference evidence="1" key="2">
    <citation type="journal article" date="2020" name="Nat. Commun.">
        <title>Large-scale genome sequencing of mycorrhizal fungi provides insights into the early evolution of symbiotic traits.</title>
        <authorList>
            <person name="Miyauchi S."/>
            <person name="Kiss E."/>
            <person name="Kuo A."/>
            <person name="Drula E."/>
            <person name="Kohler A."/>
            <person name="Sanchez-Garcia M."/>
            <person name="Morin E."/>
            <person name="Andreopoulos B."/>
            <person name="Barry K.W."/>
            <person name="Bonito G."/>
            <person name="Buee M."/>
            <person name="Carver A."/>
            <person name="Chen C."/>
            <person name="Cichocki N."/>
            <person name="Clum A."/>
            <person name="Culley D."/>
            <person name="Crous P.W."/>
            <person name="Fauchery L."/>
            <person name="Girlanda M."/>
            <person name="Hayes R.D."/>
            <person name="Keri Z."/>
            <person name="LaButti K."/>
            <person name="Lipzen A."/>
            <person name="Lombard V."/>
            <person name="Magnuson J."/>
            <person name="Maillard F."/>
            <person name="Murat C."/>
            <person name="Nolan M."/>
            <person name="Ohm R.A."/>
            <person name="Pangilinan J."/>
            <person name="Pereira M.F."/>
            <person name="Perotto S."/>
            <person name="Peter M."/>
            <person name="Pfister S."/>
            <person name="Riley R."/>
            <person name="Sitrit Y."/>
            <person name="Stielow J.B."/>
            <person name="Szollosi G."/>
            <person name="Zifcakova L."/>
            <person name="Stursova M."/>
            <person name="Spatafora J.W."/>
            <person name="Tedersoo L."/>
            <person name="Vaario L.M."/>
            <person name="Yamada A."/>
            <person name="Yan M."/>
            <person name="Wang P."/>
            <person name="Xu J."/>
            <person name="Bruns T."/>
            <person name="Baldrian P."/>
            <person name="Vilgalys R."/>
            <person name="Dunand C."/>
            <person name="Henrissat B."/>
            <person name="Grigoriev I.V."/>
            <person name="Hibbett D."/>
            <person name="Nagy L.G."/>
            <person name="Martin F.M."/>
        </authorList>
    </citation>
    <scope>NUCLEOTIDE SEQUENCE</scope>
    <source>
        <strain evidence="1">P2</strain>
    </source>
</reference>
<proteinExistence type="predicted"/>
<name>A0ACB6ZR94_THEGA</name>
<organism evidence="1 2">
    <name type="scientific">Thelephora ganbajun</name>
    <name type="common">Ganba fungus</name>
    <dbReference type="NCBI Taxonomy" id="370292"/>
    <lineage>
        <taxon>Eukaryota</taxon>
        <taxon>Fungi</taxon>
        <taxon>Dikarya</taxon>
        <taxon>Basidiomycota</taxon>
        <taxon>Agaricomycotina</taxon>
        <taxon>Agaricomycetes</taxon>
        <taxon>Thelephorales</taxon>
        <taxon>Thelephoraceae</taxon>
        <taxon>Thelephora</taxon>
    </lineage>
</organism>
<gene>
    <name evidence="1" type="ORF">BDM02DRAFT_3109387</name>
</gene>
<comment type="caution">
    <text evidence="1">The sequence shown here is derived from an EMBL/GenBank/DDBJ whole genome shotgun (WGS) entry which is preliminary data.</text>
</comment>
<keyword evidence="2" id="KW-1185">Reference proteome</keyword>
<dbReference type="EMBL" id="MU117969">
    <property type="protein sequence ID" value="KAF9652370.1"/>
    <property type="molecule type" value="Genomic_DNA"/>
</dbReference>
<evidence type="ECO:0000313" key="2">
    <source>
        <dbReference type="Proteomes" id="UP000886501"/>
    </source>
</evidence>
<evidence type="ECO:0000313" key="1">
    <source>
        <dbReference type="EMBL" id="KAF9652370.1"/>
    </source>
</evidence>
<reference evidence="1" key="1">
    <citation type="submission" date="2019-10" db="EMBL/GenBank/DDBJ databases">
        <authorList>
            <consortium name="DOE Joint Genome Institute"/>
            <person name="Kuo A."/>
            <person name="Miyauchi S."/>
            <person name="Kiss E."/>
            <person name="Drula E."/>
            <person name="Kohler A."/>
            <person name="Sanchez-Garcia M."/>
            <person name="Andreopoulos B."/>
            <person name="Barry K.W."/>
            <person name="Bonito G."/>
            <person name="Buee M."/>
            <person name="Carver A."/>
            <person name="Chen C."/>
            <person name="Cichocki N."/>
            <person name="Clum A."/>
            <person name="Culley D."/>
            <person name="Crous P.W."/>
            <person name="Fauchery L."/>
            <person name="Girlanda M."/>
            <person name="Hayes R."/>
            <person name="Keri Z."/>
            <person name="Labutti K."/>
            <person name="Lipzen A."/>
            <person name="Lombard V."/>
            <person name="Magnuson J."/>
            <person name="Maillard F."/>
            <person name="Morin E."/>
            <person name="Murat C."/>
            <person name="Nolan M."/>
            <person name="Ohm R."/>
            <person name="Pangilinan J."/>
            <person name="Pereira M."/>
            <person name="Perotto S."/>
            <person name="Peter M."/>
            <person name="Riley R."/>
            <person name="Sitrit Y."/>
            <person name="Stielow B."/>
            <person name="Szollosi G."/>
            <person name="Zifcakova L."/>
            <person name="Stursova M."/>
            <person name="Spatafora J.W."/>
            <person name="Tedersoo L."/>
            <person name="Vaario L.-M."/>
            <person name="Yamada A."/>
            <person name="Yan M."/>
            <person name="Wang P."/>
            <person name="Xu J."/>
            <person name="Bruns T."/>
            <person name="Baldrian P."/>
            <person name="Vilgalys R."/>
            <person name="Henrissat B."/>
            <person name="Grigoriev I.V."/>
            <person name="Hibbett D."/>
            <person name="Nagy L.G."/>
            <person name="Martin F.M."/>
        </authorList>
    </citation>
    <scope>NUCLEOTIDE SEQUENCE</scope>
    <source>
        <strain evidence="1">P2</strain>
    </source>
</reference>
<dbReference type="Proteomes" id="UP000886501">
    <property type="component" value="Unassembled WGS sequence"/>
</dbReference>
<accession>A0ACB6ZR94</accession>
<protein>
    <submittedName>
        <fullName evidence="1">Uncharacterized protein</fullName>
    </submittedName>
</protein>